<dbReference type="Gene3D" id="2.60.40.3110">
    <property type="match status" value="1"/>
</dbReference>
<evidence type="ECO:0000259" key="10">
    <source>
        <dbReference type="Pfam" id="PF13954"/>
    </source>
</evidence>
<dbReference type="Gene3D" id="3.10.20.410">
    <property type="match status" value="1"/>
</dbReference>
<gene>
    <name evidence="11" type="primary">fimD_4</name>
    <name evidence="11" type="ORF">NCTC6754_00429</name>
</gene>
<evidence type="ECO:0000256" key="6">
    <source>
        <dbReference type="ARBA" id="ARBA00022729"/>
    </source>
</evidence>
<evidence type="ECO:0000256" key="7">
    <source>
        <dbReference type="ARBA" id="ARBA00023136"/>
    </source>
</evidence>
<name>A0A3S4LQH1_SALET</name>
<dbReference type="InterPro" id="IPR025885">
    <property type="entry name" value="PapC_N"/>
</dbReference>
<keyword evidence="5" id="KW-0812">Transmembrane</keyword>
<dbReference type="FunFam" id="3.10.20.410:FF:000002">
    <property type="entry name" value="Outer membrane usher protein FimD"/>
    <property type="match status" value="1"/>
</dbReference>
<sequence>MRNQLFMTRYYSSVTKPVLTPLALAIALAPAPGWAENFFNPAFLSDDPSAVADLSTFSRNAQAAGMYRVDVYLNNTFLATRDIAFQAVKTTGKSAPTDDSGLRACLTPEMLKNMGVNTGAFPLLAKAAAGSCPDLASAIPAARTRFDFAQQRLDINIPQAAMVASARGYIPPKYWDEGINALLLNYTFTGANSQDRSPGGSAENSYFLGLNSGLNLGAWRLRDYSTWNANSGDQNSDSDWQHISTYLERDVVFLQGELTAGDSYTPSALFDSLPFRGLQLASDDNMLPDSMKGFAPTIHGIARSNAQVTIRQKRLHH</sequence>
<dbReference type="PANTHER" id="PTHR30451:SF21">
    <property type="entry name" value="FIMBRIAL USHER DOMAIN-CONTAINING PROTEIN YDET-RELATED"/>
    <property type="match status" value="1"/>
</dbReference>
<accession>A0A3S4LQH1</accession>
<keyword evidence="4" id="KW-1029">Fimbrium biogenesis</keyword>
<keyword evidence="6 9" id="KW-0732">Signal</keyword>
<organism evidence="11 12">
    <name type="scientific">Salmonella enterica I</name>
    <dbReference type="NCBI Taxonomy" id="59201"/>
    <lineage>
        <taxon>Bacteria</taxon>
        <taxon>Pseudomonadati</taxon>
        <taxon>Pseudomonadota</taxon>
        <taxon>Gammaproteobacteria</taxon>
        <taxon>Enterobacterales</taxon>
        <taxon>Enterobacteriaceae</taxon>
        <taxon>Salmonella</taxon>
    </lineage>
</organism>
<dbReference type="SUPFAM" id="SSF141729">
    <property type="entry name" value="FimD N-terminal domain-like"/>
    <property type="match status" value="1"/>
</dbReference>
<evidence type="ECO:0000256" key="9">
    <source>
        <dbReference type="SAM" id="SignalP"/>
    </source>
</evidence>
<comment type="subcellular location">
    <subcellularLocation>
        <location evidence="1">Cell outer membrane</location>
        <topology evidence="1">Multi-pass membrane protein</topology>
    </subcellularLocation>
</comment>
<dbReference type="GO" id="GO:0015473">
    <property type="term" value="F:fimbrial usher porin activity"/>
    <property type="evidence" value="ECO:0007669"/>
    <property type="project" value="InterPro"/>
</dbReference>
<evidence type="ECO:0000256" key="4">
    <source>
        <dbReference type="ARBA" id="ARBA00022558"/>
    </source>
</evidence>
<evidence type="ECO:0000313" key="11">
    <source>
        <dbReference type="EMBL" id="VEB50746.1"/>
    </source>
</evidence>
<proteinExistence type="inferred from homology"/>
<keyword evidence="8" id="KW-0998">Cell outer membrane</keyword>
<dbReference type="AlphaFoldDB" id="A0A3S4LQH1"/>
<dbReference type="GO" id="GO:0009279">
    <property type="term" value="C:cell outer membrane"/>
    <property type="evidence" value="ECO:0007669"/>
    <property type="project" value="UniProtKB-SubCell"/>
</dbReference>
<protein>
    <submittedName>
        <fullName evidence="11">Outer membrane usher protein FimD</fullName>
    </submittedName>
</protein>
<dbReference type="EMBL" id="LR134190">
    <property type="protein sequence ID" value="VEB50746.1"/>
    <property type="molecule type" value="Genomic_DNA"/>
</dbReference>
<feature type="domain" description="PapC N-terminal" evidence="10">
    <location>
        <begin position="39"/>
        <end position="189"/>
    </location>
</feature>
<dbReference type="PANTHER" id="PTHR30451">
    <property type="entry name" value="OUTER MEMBRANE USHER PROTEIN"/>
    <property type="match status" value="1"/>
</dbReference>
<comment type="similarity">
    <text evidence="2">Belongs to the fimbrial export usher family.</text>
</comment>
<dbReference type="Proteomes" id="UP000269208">
    <property type="component" value="Chromosome"/>
</dbReference>
<evidence type="ECO:0000256" key="2">
    <source>
        <dbReference type="ARBA" id="ARBA00008064"/>
    </source>
</evidence>
<dbReference type="GO" id="GO:0009297">
    <property type="term" value="P:pilus assembly"/>
    <property type="evidence" value="ECO:0007669"/>
    <property type="project" value="InterPro"/>
</dbReference>
<dbReference type="Pfam" id="PF00577">
    <property type="entry name" value="Usher"/>
    <property type="match status" value="1"/>
</dbReference>
<evidence type="ECO:0000256" key="5">
    <source>
        <dbReference type="ARBA" id="ARBA00022692"/>
    </source>
</evidence>
<evidence type="ECO:0000256" key="3">
    <source>
        <dbReference type="ARBA" id="ARBA00022448"/>
    </source>
</evidence>
<dbReference type="Pfam" id="PF13954">
    <property type="entry name" value="PapC_N"/>
    <property type="match status" value="1"/>
</dbReference>
<feature type="signal peptide" evidence="9">
    <location>
        <begin position="1"/>
        <end position="35"/>
    </location>
</feature>
<evidence type="ECO:0000313" key="12">
    <source>
        <dbReference type="Proteomes" id="UP000269208"/>
    </source>
</evidence>
<dbReference type="InterPro" id="IPR000015">
    <property type="entry name" value="Fimb_usher"/>
</dbReference>
<evidence type="ECO:0000256" key="1">
    <source>
        <dbReference type="ARBA" id="ARBA00004571"/>
    </source>
</evidence>
<keyword evidence="3" id="KW-0813">Transport</keyword>
<keyword evidence="7" id="KW-0472">Membrane</keyword>
<feature type="chain" id="PRO_5018605437" evidence="9">
    <location>
        <begin position="36"/>
        <end position="317"/>
    </location>
</feature>
<dbReference type="InterPro" id="IPR037224">
    <property type="entry name" value="PapC_N_sf"/>
</dbReference>
<reference evidence="11 12" key="1">
    <citation type="submission" date="2018-12" db="EMBL/GenBank/DDBJ databases">
        <authorList>
            <consortium name="Pathogen Informatics"/>
        </authorList>
    </citation>
    <scope>NUCLEOTIDE SEQUENCE [LARGE SCALE GENOMIC DNA]</scope>
    <source>
        <strain evidence="11 12">NCTC6754</strain>
    </source>
</reference>
<evidence type="ECO:0000256" key="8">
    <source>
        <dbReference type="ARBA" id="ARBA00023237"/>
    </source>
</evidence>